<accession>A0A291T746</accession>
<keyword evidence="1" id="KW-1133">Transmembrane helix</keyword>
<dbReference type="AlphaFoldDB" id="A0A291T746"/>
<name>A0A291T746_9FIRM</name>
<sequence length="161" mass="17992">MMRHRFRYGPLMFRDPLLLCGALYVLLYFDASGFLRLGLLAAFLHEWGHIGVYLALFGQFPVIEVTFTGFCMRTRGREMTLWQTALLAAAGPAVNFVLAGLWMLRLEQRATIRASAFLAANLLTGAFNLLPIPPLDGAQLAACGWSLLQNNDCISRQNRVQ</sequence>
<reference evidence="2 3" key="1">
    <citation type="submission" date="2017-10" db="EMBL/GenBank/DDBJ databases">
        <title>Complete Genome Sequence of Faecalibacterium prausnitzii isolated from the gut of healthy adult Indian.</title>
        <authorList>
            <person name="Bag S."/>
            <person name="Ghosh T.S."/>
            <person name="Das B."/>
        </authorList>
    </citation>
    <scope>NUCLEOTIDE SEQUENCE [LARGE SCALE GENOMIC DNA]</scope>
    <source>
        <strain evidence="2 3">Indica</strain>
    </source>
</reference>
<dbReference type="EMBL" id="CP023819">
    <property type="protein sequence ID" value="ATL88962.1"/>
    <property type="molecule type" value="Genomic_DNA"/>
</dbReference>
<dbReference type="Proteomes" id="UP000223709">
    <property type="component" value="Chromosome"/>
</dbReference>
<feature type="transmembrane region" description="Helical" evidence="1">
    <location>
        <begin position="47"/>
        <end position="72"/>
    </location>
</feature>
<evidence type="ECO:0000313" key="2">
    <source>
        <dbReference type="EMBL" id="ATL88962.1"/>
    </source>
</evidence>
<keyword evidence="1" id="KW-0472">Membrane</keyword>
<organism evidence="2 3">
    <name type="scientific">Faecalibacterium prausnitzii</name>
    <dbReference type="NCBI Taxonomy" id="853"/>
    <lineage>
        <taxon>Bacteria</taxon>
        <taxon>Bacillati</taxon>
        <taxon>Bacillota</taxon>
        <taxon>Clostridia</taxon>
        <taxon>Eubacteriales</taxon>
        <taxon>Oscillospiraceae</taxon>
        <taxon>Faecalibacterium</taxon>
    </lineage>
</organism>
<feature type="transmembrane region" description="Helical" evidence="1">
    <location>
        <begin position="110"/>
        <end position="130"/>
    </location>
</feature>
<gene>
    <name evidence="2" type="ORF">CRH10_00855</name>
</gene>
<protein>
    <submittedName>
        <fullName evidence="2">Peptidase</fullName>
    </submittedName>
</protein>
<feature type="transmembrane region" description="Helical" evidence="1">
    <location>
        <begin position="84"/>
        <end position="104"/>
    </location>
</feature>
<keyword evidence="1" id="KW-0812">Transmembrane</keyword>
<evidence type="ECO:0000256" key="1">
    <source>
        <dbReference type="SAM" id="Phobius"/>
    </source>
</evidence>
<proteinExistence type="predicted"/>
<evidence type="ECO:0000313" key="3">
    <source>
        <dbReference type="Proteomes" id="UP000223709"/>
    </source>
</evidence>